<reference evidence="2 3" key="1">
    <citation type="journal article" date="2014" name="BMC Genomics">
        <title>Genome sequencing of four Aureobasidium pullulans varieties: biotechnological potential, stress tolerance, and description of new species.</title>
        <authorList>
            <person name="Gostin Ar C."/>
            <person name="Ohm R.A."/>
            <person name="Kogej T."/>
            <person name="Sonjak S."/>
            <person name="Turk M."/>
            <person name="Zajc J."/>
            <person name="Zalar P."/>
            <person name="Grube M."/>
            <person name="Sun H."/>
            <person name="Han J."/>
            <person name="Sharma A."/>
            <person name="Chiniquy J."/>
            <person name="Ngan C.Y."/>
            <person name="Lipzen A."/>
            <person name="Barry K."/>
            <person name="Grigoriev I.V."/>
            <person name="Gunde-Cimerman N."/>
        </authorList>
    </citation>
    <scope>NUCLEOTIDE SEQUENCE [LARGE SCALE GENOMIC DNA]</scope>
    <source>
        <strain evidence="2 3">CBS 110374</strain>
    </source>
</reference>
<proteinExistence type="predicted"/>
<evidence type="ECO:0000256" key="1">
    <source>
        <dbReference type="SAM" id="MobiDB-lite"/>
    </source>
</evidence>
<dbReference type="GeneID" id="63922370"/>
<dbReference type="HOGENOM" id="CLU_1119965_0_0_1"/>
<evidence type="ECO:0000313" key="3">
    <source>
        <dbReference type="Proteomes" id="UP000030672"/>
    </source>
</evidence>
<evidence type="ECO:0000313" key="2">
    <source>
        <dbReference type="EMBL" id="KEQ57724.1"/>
    </source>
</evidence>
<dbReference type="STRING" id="1043003.A0A074VFG4"/>
<protein>
    <submittedName>
        <fullName evidence="2">Uncharacterized protein</fullName>
    </submittedName>
</protein>
<dbReference type="EMBL" id="KL584874">
    <property type="protein sequence ID" value="KEQ57724.1"/>
    <property type="molecule type" value="Genomic_DNA"/>
</dbReference>
<organism evidence="2 3">
    <name type="scientific">Aureobasidium melanogenum (strain CBS 110374)</name>
    <name type="common">Aureobasidium pullulans var. melanogenum</name>
    <dbReference type="NCBI Taxonomy" id="1043003"/>
    <lineage>
        <taxon>Eukaryota</taxon>
        <taxon>Fungi</taxon>
        <taxon>Dikarya</taxon>
        <taxon>Ascomycota</taxon>
        <taxon>Pezizomycotina</taxon>
        <taxon>Dothideomycetes</taxon>
        <taxon>Dothideomycetidae</taxon>
        <taxon>Dothideales</taxon>
        <taxon>Saccotheciaceae</taxon>
        <taxon>Aureobasidium</taxon>
    </lineage>
</organism>
<name>A0A074VFG4_AURM1</name>
<keyword evidence="3" id="KW-1185">Reference proteome</keyword>
<accession>A0A074VFG4</accession>
<feature type="region of interest" description="Disordered" evidence="1">
    <location>
        <begin position="127"/>
        <end position="154"/>
    </location>
</feature>
<dbReference type="RefSeq" id="XP_040874748.1">
    <property type="nucleotide sequence ID" value="XM_041028997.1"/>
</dbReference>
<dbReference type="AlphaFoldDB" id="A0A074VFG4"/>
<feature type="compositionally biased region" description="Low complexity" evidence="1">
    <location>
        <begin position="134"/>
        <end position="145"/>
    </location>
</feature>
<sequence length="248" mass="26923">MPPPYSPPDPSQMSTRPVPSRMSAIMVGVTDTITLSFNPVVESYRFLKPVVGKLFRPRLQEGYSRIEWKCSCGDKLYGDYLERNPGSLRSLAAELGGRIISGPALNQAPANAPIPSPQTPAAVYLKGAPGGPSPSGSIGGPANIPKDGQGPTATGGQKAFVVHQHGTGPKWLELCIPSTTGISSLVEIDTSGNCTDKMLFDAIRAQYRENKRILERRMRSEEEATQYHYSFDPIPMDKQPIDPGTFRH</sequence>
<gene>
    <name evidence="2" type="ORF">M437DRAFT_89233</name>
</gene>
<dbReference type="Proteomes" id="UP000030672">
    <property type="component" value="Unassembled WGS sequence"/>
</dbReference>